<feature type="transmembrane region" description="Helical" evidence="1">
    <location>
        <begin position="353"/>
        <end position="375"/>
    </location>
</feature>
<organism evidence="2 3">
    <name type="scientific">Chryseobacterium panacisoli</name>
    <dbReference type="NCBI Taxonomy" id="1807141"/>
    <lineage>
        <taxon>Bacteria</taxon>
        <taxon>Pseudomonadati</taxon>
        <taxon>Bacteroidota</taxon>
        <taxon>Flavobacteriia</taxon>
        <taxon>Flavobacteriales</taxon>
        <taxon>Weeksellaceae</taxon>
        <taxon>Chryseobacterium group</taxon>
        <taxon>Chryseobacterium</taxon>
    </lineage>
</organism>
<dbReference type="InterPro" id="IPR016032">
    <property type="entry name" value="Sig_transdc_resp-reg_C-effctor"/>
</dbReference>
<evidence type="ECO:0000256" key="1">
    <source>
        <dbReference type="SAM" id="Phobius"/>
    </source>
</evidence>
<dbReference type="Proteomes" id="UP000323884">
    <property type="component" value="Unassembled WGS sequence"/>
</dbReference>
<dbReference type="GO" id="GO:0003677">
    <property type="term" value="F:DNA binding"/>
    <property type="evidence" value="ECO:0007669"/>
    <property type="project" value="InterPro"/>
</dbReference>
<keyword evidence="2" id="KW-0614">Plasmid</keyword>
<dbReference type="SMART" id="SM00028">
    <property type="entry name" value="TPR"/>
    <property type="match status" value="2"/>
</dbReference>
<sequence>MKIMLKNILYIIISLLASKSLKSQEWSSFFESSKSRVEKQKINILLDSAEKKYQIMDIEASYQYADKALSYSKKADYSLGRAYSHFYIGHAMIRFLRFNTGLKHLMLAEKEEYSKNDPLLMAEISITSSIPSDYIPSFSINDAKKELRKGFVFIDKIEDKKTRNLIKIKAYNNFSRMYFNEGKWDSLYYSLKKTNGIISEQHGIDIPAQQLTEFYMYKGLLLSKKLKHDSAKYYINRSMSIANKFNYKDKSRIYLALGLMAEKQKKNDSALIYYLKSLENMEELGNRYNIPTIHYQISRVYRELKNFKKANEYDAKTVVLQNNLQSQKEYDDFSKTVLNKFLLSQKEDEAKKDIYMCAFAAILSLSIILSIYYLIKKHKSAKKTINDQEEVIAKGNEKNQLLEQKVNESFNIIIQLAKDSDPGFLTRFGEVYPDFINALLKIDPKLMTSELTFCAYLYLNFSSKEIAQYTFVTPRAVQIRKNRLRKKLNILSDEDIYLWLKNLT</sequence>
<evidence type="ECO:0000313" key="3">
    <source>
        <dbReference type="Proteomes" id="UP000323884"/>
    </source>
</evidence>
<dbReference type="AlphaFoldDB" id="A0A5D9A0Y2"/>
<dbReference type="SUPFAM" id="SSF46894">
    <property type="entry name" value="C-terminal effector domain of the bipartite response regulators"/>
    <property type="match status" value="1"/>
</dbReference>
<dbReference type="InterPro" id="IPR019734">
    <property type="entry name" value="TPR_rpt"/>
</dbReference>
<comment type="caution">
    <text evidence="2">The sequence shown here is derived from an EMBL/GenBank/DDBJ whole genome shotgun (WGS) entry which is preliminary data.</text>
</comment>
<dbReference type="Pfam" id="PF13424">
    <property type="entry name" value="TPR_12"/>
    <property type="match status" value="1"/>
</dbReference>
<dbReference type="SUPFAM" id="SSF48452">
    <property type="entry name" value="TPR-like"/>
    <property type="match status" value="1"/>
</dbReference>
<dbReference type="GO" id="GO:0006355">
    <property type="term" value="P:regulation of DNA-templated transcription"/>
    <property type="evidence" value="ECO:0007669"/>
    <property type="project" value="InterPro"/>
</dbReference>
<name>A0A5D9A0Y2_9FLAO</name>
<evidence type="ECO:0000313" key="2">
    <source>
        <dbReference type="EMBL" id="TZF99384.1"/>
    </source>
</evidence>
<keyword evidence="1" id="KW-1133">Transmembrane helix</keyword>
<gene>
    <name evidence="2" type="ORF">FW781_05515</name>
</gene>
<dbReference type="EMBL" id="VTRU01000001">
    <property type="protein sequence ID" value="TZF99384.1"/>
    <property type="molecule type" value="Genomic_DNA"/>
</dbReference>
<proteinExistence type="predicted"/>
<accession>A0A5D9A0Y2</accession>
<dbReference type="InterPro" id="IPR011990">
    <property type="entry name" value="TPR-like_helical_dom_sf"/>
</dbReference>
<keyword evidence="1" id="KW-0812">Transmembrane</keyword>
<reference evidence="2 3" key="1">
    <citation type="submission" date="2019-08" db="EMBL/GenBank/DDBJ databases">
        <title>Draft genome sequence of Chryseobacterium sp. Gsoil 183.</title>
        <authorList>
            <person name="Im W.-T."/>
        </authorList>
    </citation>
    <scope>NUCLEOTIDE SEQUENCE [LARGE SCALE GENOMIC DNA]</scope>
    <source>
        <strain evidence="2 3">Gsoil 183</strain>
        <plasmid evidence="2">unnamed1</plasmid>
    </source>
</reference>
<protein>
    <submittedName>
        <fullName evidence="2">Tetratricopeptide repeat protein</fullName>
    </submittedName>
</protein>
<keyword evidence="1" id="KW-0472">Membrane</keyword>
<dbReference type="Gene3D" id="1.25.40.10">
    <property type="entry name" value="Tetratricopeptide repeat domain"/>
    <property type="match status" value="1"/>
</dbReference>
<dbReference type="OrthoDB" id="1017207at2"/>
<geneLocation type="plasmid" evidence="2">
    <name>unnamed1</name>
</geneLocation>
<keyword evidence="3" id="KW-1185">Reference proteome</keyword>